<feature type="transmembrane region" description="Helical" evidence="1">
    <location>
        <begin position="23"/>
        <end position="43"/>
    </location>
</feature>
<reference evidence="2 3" key="1">
    <citation type="submission" date="2020-12" db="EMBL/GenBank/DDBJ databases">
        <title>FDA dAtabase for Regulatory Grade micrObial Sequences (FDA-ARGOS): Supporting development and validation of Infectious Disease Dx tests.</title>
        <authorList>
            <person name="Sproer C."/>
            <person name="Gronow S."/>
            <person name="Severitt S."/>
            <person name="Schroder I."/>
            <person name="Tallon L."/>
            <person name="Sadzewicz L."/>
            <person name="Zhao X."/>
            <person name="Boylan J."/>
            <person name="Ott S."/>
            <person name="Bowen H."/>
            <person name="Vavikolanu K."/>
            <person name="Mehta A."/>
            <person name="Aluvathingal J."/>
            <person name="Nadendla S."/>
            <person name="Lowell S."/>
            <person name="Myers T."/>
            <person name="Yan Y."/>
            <person name="Sichtig H."/>
        </authorList>
    </citation>
    <scope>NUCLEOTIDE SEQUENCE [LARGE SCALE GENOMIC DNA]</scope>
    <source>
        <strain evidence="2 3">FDAARGOS_872</strain>
    </source>
</reference>
<dbReference type="EMBL" id="CP065725">
    <property type="protein sequence ID" value="QPT40548.1"/>
    <property type="molecule type" value="Genomic_DNA"/>
</dbReference>
<dbReference type="SUPFAM" id="SSF81324">
    <property type="entry name" value="Voltage-gated potassium channels"/>
    <property type="match status" value="1"/>
</dbReference>
<organism evidence="2 3">
    <name type="scientific">Oligella ureolytica</name>
    <dbReference type="NCBI Taxonomy" id="90244"/>
    <lineage>
        <taxon>Bacteria</taxon>
        <taxon>Pseudomonadati</taxon>
        <taxon>Pseudomonadota</taxon>
        <taxon>Betaproteobacteria</taxon>
        <taxon>Burkholderiales</taxon>
        <taxon>Alcaligenaceae</taxon>
        <taxon>Oligella</taxon>
    </lineage>
</organism>
<sequence>MYESKDQPLITARHFRRRLVMHILYALLILLFTIATGSIAHVHLESLNWFDAILNTALVVSGIGPYIIPETATGKLFLSAYSMVVGLVFAATLGIILAPVAHRMLHKFHLDESDEDKDD</sequence>
<evidence type="ECO:0000313" key="3">
    <source>
        <dbReference type="Proteomes" id="UP000594903"/>
    </source>
</evidence>
<evidence type="ECO:0000256" key="1">
    <source>
        <dbReference type="SAM" id="Phobius"/>
    </source>
</evidence>
<accession>A0A7T3BTX4</accession>
<protein>
    <submittedName>
        <fullName evidence="2">Two pore domain potassium channel family protein</fullName>
    </submittedName>
</protein>
<name>A0A7T3BTX4_9BURK</name>
<feature type="transmembrane region" description="Helical" evidence="1">
    <location>
        <begin position="80"/>
        <end position="101"/>
    </location>
</feature>
<keyword evidence="1" id="KW-1133">Transmembrane helix</keyword>
<gene>
    <name evidence="2" type="ORF">I6G29_02855</name>
</gene>
<dbReference type="Gene3D" id="1.10.287.70">
    <property type="match status" value="1"/>
</dbReference>
<proteinExistence type="predicted"/>
<keyword evidence="2" id="KW-0813">Transport</keyword>
<keyword evidence="3" id="KW-1185">Reference proteome</keyword>
<keyword evidence="2" id="KW-0407">Ion channel</keyword>
<keyword evidence="1" id="KW-0472">Membrane</keyword>
<dbReference type="GO" id="GO:0034220">
    <property type="term" value="P:monoatomic ion transmembrane transport"/>
    <property type="evidence" value="ECO:0007669"/>
    <property type="project" value="UniProtKB-KW"/>
</dbReference>
<keyword evidence="1" id="KW-0812">Transmembrane</keyword>
<feature type="transmembrane region" description="Helical" evidence="1">
    <location>
        <begin position="49"/>
        <end position="68"/>
    </location>
</feature>
<dbReference type="Proteomes" id="UP000594903">
    <property type="component" value="Chromosome"/>
</dbReference>
<evidence type="ECO:0000313" key="2">
    <source>
        <dbReference type="EMBL" id="QPT40548.1"/>
    </source>
</evidence>
<keyword evidence="2" id="KW-0406">Ion transport</keyword>